<organism evidence="8">
    <name type="scientific">mine drainage metagenome</name>
    <dbReference type="NCBI Taxonomy" id="410659"/>
    <lineage>
        <taxon>unclassified sequences</taxon>
        <taxon>metagenomes</taxon>
        <taxon>ecological metagenomes</taxon>
    </lineage>
</organism>
<dbReference type="InterPro" id="IPR036922">
    <property type="entry name" value="Rieske_2Fe-2S_sf"/>
</dbReference>
<keyword evidence="6" id="KW-0472">Membrane</keyword>
<dbReference type="SUPFAM" id="SSF50022">
    <property type="entry name" value="ISP domain"/>
    <property type="match status" value="1"/>
</dbReference>
<reference evidence="8" key="1">
    <citation type="submission" date="2013-08" db="EMBL/GenBank/DDBJ databases">
        <authorList>
            <person name="Mendez C."/>
            <person name="Richter M."/>
            <person name="Ferrer M."/>
            <person name="Sanchez J."/>
        </authorList>
    </citation>
    <scope>NUCLEOTIDE SEQUENCE</scope>
</reference>
<evidence type="ECO:0000256" key="5">
    <source>
        <dbReference type="ARBA" id="ARBA00023157"/>
    </source>
</evidence>
<keyword evidence="6" id="KW-0812">Transmembrane</keyword>
<comment type="caution">
    <text evidence="8">The sequence shown here is derived from an EMBL/GenBank/DDBJ whole genome shotgun (WGS) entry which is preliminary data.</text>
</comment>
<evidence type="ECO:0000256" key="4">
    <source>
        <dbReference type="ARBA" id="ARBA00023014"/>
    </source>
</evidence>
<dbReference type="PANTHER" id="PTHR10134">
    <property type="entry name" value="CYTOCHROME B-C1 COMPLEX SUBUNIT RIESKE, MITOCHONDRIAL"/>
    <property type="match status" value="1"/>
</dbReference>
<protein>
    <submittedName>
        <fullName evidence="8">Rieske (2Fe-2S) domain-containing protein</fullName>
    </submittedName>
</protein>
<dbReference type="EMBL" id="AUZY01000957">
    <property type="protein sequence ID" value="EQD76875.1"/>
    <property type="molecule type" value="Genomic_DNA"/>
</dbReference>
<keyword evidence="3" id="KW-0408">Iron</keyword>
<dbReference type="InterPro" id="IPR017941">
    <property type="entry name" value="Rieske_2Fe-2S"/>
</dbReference>
<keyword evidence="5" id="KW-1015">Disulfide bond</keyword>
<keyword evidence="2" id="KW-0479">Metal-binding</keyword>
<feature type="domain" description="Rieske" evidence="7">
    <location>
        <begin position="131"/>
        <end position="208"/>
    </location>
</feature>
<dbReference type="Gene3D" id="2.102.10.10">
    <property type="entry name" value="Rieske [2Fe-2S] iron-sulphur domain"/>
    <property type="match status" value="1"/>
</dbReference>
<sequence>MARDEALSFPVGQVHRVASEGEEVDETKRNMLKLLAVAGIVGVGIGGGVAGALQYAQPPTIGISSYPRVQLIDVSGKPVTIDSAMKEYSSDSTQCYTFAYPLLNEPNFFLNLHPAVDYPLNGIGPAGGPQSIVAFSAICQHLGCPAPAIAYYPAGTCPETPGGKSLYIHCSCHGSTYDPANGAANLTGPAVLPLPQVILEADANGNIFAVGMTPSSPPVNGHINTLQGDYGVGPTSQVGVQPPIILCNIP</sequence>
<gene>
    <name evidence="8" type="ORF">B1B_01389</name>
</gene>
<proteinExistence type="predicted"/>
<dbReference type="GO" id="GO:0046872">
    <property type="term" value="F:metal ion binding"/>
    <property type="evidence" value="ECO:0007669"/>
    <property type="project" value="UniProtKB-KW"/>
</dbReference>
<reference evidence="8" key="2">
    <citation type="journal article" date="2014" name="ISME J.">
        <title>Microbial stratification in low pH oxic and suboxic macroscopic growths along an acid mine drainage.</title>
        <authorList>
            <person name="Mendez-Garcia C."/>
            <person name="Mesa V."/>
            <person name="Sprenger R.R."/>
            <person name="Richter M."/>
            <person name="Diez M.S."/>
            <person name="Solano J."/>
            <person name="Bargiela R."/>
            <person name="Golyshina O.V."/>
            <person name="Manteca A."/>
            <person name="Ramos J.L."/>
            <person name="Gallego J.R."/>
            <person name="Llorente I."/>
            <person name="Martins Dos Santos V.A."/>
            <person name="Jensen O.N."/>
            <person name="Pelaez A.I."/>
            <person name="Sanchez J."/>
            <person name="Ferrer M."/>
        </authorList>
    </citation>
    <scope>NUCLEOTIDE SEQUENCE</scope>
</reference>
<keyword evidence="6" id="KW-1133">Transmembrane helix</keyword>
<dbReference type="GO" id="GO:0051537">
    <property type="term" value="F:2 iron, 2 sulfur cluster binding"/>
    <property type="evidence" value="ECO:0007669"/>
    <property type="project" value="UniProtKB-KW"/>
</dbReference>
<accession>T1D337</accession>
<dbReference type="Pfam" id="PF00355">
    <property type="entry name" value="Rieske"/>
    <property type="match status" value="1"/>
</dbReference>
<dbReference type="InterPro" id="IPR014349">
    <property type="entry name" value="Rieske_Fe-S_prot"/>
</dbReference>
<evidence type="ECO:0000256" key="1">
    <source>
        <dbReference type="ARBA" id="ARBA00022714"/>
    </source>
</evidence>
<dbReference type="AlphaFoldDB" id="T1D337"/>
<dbReference type="PROSITE" id="PS51296">
    <property type="entry name" value="RIESKE"/>
    <property type="match status" value="1"/>
</dbReference>
<name>T1D337_9ZZZZ</name>
<evidence type="ECO:0000256" key="6">
    <source>
        <dbReference type="SAM" id="Phobius"/>
    </source>
</evidence>
<evidence type="ECO:0000256" key="2">
    <source>
        <dbReference type="ARBA" id="ARBA00022723"/>
    </source>
</evidence>
<evidence type="ECO:0000256" key="3">
    <source>
        <dbReference type="ARBA" id="ARBA00023004"/>
    </source>
</evidence>
<keyword evidence="4" id="KW-0411">Iron-sulfur</keyword>
<feature type="transmembrane region" description="Helical" evidence="6">
    <location>
        <begin position="34"/>
        <end position="56"/>
    </location>
</feature>
<keyword evidence="1" id="KW-0001">2Fe-2S</keyword>
<evidence type="ECO:0000313" key="8">
    <source>
        <dbReference type="EMBL" id="EQD76875.1"/>
    </source>
</evidence>
<evidence type="ECO:0000259" key="7">
    <source>
        <dbReference type="PROSITE" id="PS51296"/>
    </source>
</evidence>